<comment type="cofactor">
    <cofactor evidence="9">
        <name>iron-sulfur cluster</name>
        <dbReference type="ChEBI" id="CHEBI:30408"/>
    </cofactor>
</comment>
<reference evidence="11 12" key="1">
    <citation type="journal article" date="2017" name="ISME J.">
        <title>Energy and carbon metabolisms in a deep terrestrial subsurface fluid microbial community.</title>
        <authorList>
            <person name="Momper L."/>
            <person name="Jungbluth S.P."/>
            <person name="Lee M.D."/>
            <person name="Amend J.P."/>
        </authorList>
    </citation>
    <scope>NUCLEOTIDE SEQUENCE [LARGE SCALE GENOMIC DNA]</scope>
    <source>
        <strain evidence="11">SURF_29</strain>
    </source>
</reference>
<comment type="caution">
    <text evidence="11">The sequence shown here is derived from an EMBL/GenBank/DDBJ whole genome shotgun (WGS) entry which is preliminary data.</text>
</comment>
<dbReference type="Gene3D" id="3.90.320.10">
    <property type="match status" value="1"/>
</dbReference>
<sequence>MQAQDIHVTGTLVWYYYICKREVWLMGRHLTPDEDNPNIDLGRFIQEHSYAREKKELAVGHIKMDILRREDGQLVIGEVKKSSKYRNSARMQLAFYLSELKRMGVEAHGELNFPKEKKKEDVILDDRLEAELEQARRDILCILYLPVPPLPVKIPFCKNCAYGEFCWS</sequence>
<keyword evidence="5 9" id="KW-0408">Iron</keyword>
<keyword evidence="2 9" id="KW-0479">Metal-binding</keyword>
<dbReference type="EC" id="3.1.12.1" evidence="9"/>
<accession>A0A419DC98</accession>
<evidence type="ECO:0000256" key="3">
    <source>
        <dbReference type="ARBA" id="ARBA00022801"/>
    </source>
</evidence>
<evidence type="ECO:0000259" key="10">
    <source>
        <dbReference type="Pfam" id="PF01930"/>
    </source>
</evidence>
<name>A0A419DC98_9BACT</name>
<comment type="function">
    <text evidence="9">CRISPR (clustered regularly interspaced short palindromic repeat) is an adaptive immune system that provides protection against mobile genetic elements (viruses, transposable elements and conjugative plasmids). CRISPR clusters contain sequences complementary to antecedent mobile elements and target invading nucleic acids. CRISPR clusters are transcribed and processed into CRISPR RNA (crRNA).</text>
</comment>
<dbReference type="GO" id="GO:0046872">
    <property type="term" value="F:metal ion binding"/>
    <property type="evidence" value="ECO:0007669"/>
    <property type="project" value="UniProtKB-KW"/>
</dbReference>
<dbReference type="Pfam" id="PF01930">
    <property type="entry name" value="Cas_Cas4"/>
    <property type="match status" value="1"/>
</dbReference>
<dbReference type="InterPro" id="IPR013343">
    <property type="entry name" value="CRISPR-assoc_prot_Cas4"/>
</dbReference>
<dbReference type="NCBIfam" id="TIGR00372">
    <property type="entry name" value="cas4"/>
    <property type="match status" value="1"/>
</dbReference>
<evidence type="ECO:0000256" key="1">
    <source>
        <dbReference type="ARBA" id="ARBA00022722"/>
    </source>
</evidence>
<comment type="cofactor">
    <cofactor evidence="9">
        <name>Mg(2+)</name>
        <dbReference type="ChEBI" id="CHEBI:18420"/>
    </cofactor>
    <cofactor evidence="9">
        <name>Mn(2+)</name>
        <dbReference type="ChEBI" id="CHEBI:29035"/>
    </cofactor>
    <text evidence="9">Mg(2+) or Mn(2+) required for ssDNA cleavage activity.</text>
</comment>
<keyword evidence="7 9" id="KW-0051">Antiviral defense</keyword>
<evidence type="ECO:0000256" key="4">
    <source>
        <dbReference type="ARBA" id="ARBA00022839"/>
    </source>
</evidence>
<evidence type="ECO:0000256" key="5">
    <source>
        <dbReference type="ARBA" id="ARBA00023004"/>
    </source>
</evidence>
<protein>
    <recommendedName>
        <fullName evidence="9">CRISPR-associated exonuclease Cas4</fullName>
        <ecNumber evidence="9">3.1.12.1</ecNumber>
    </recommendedName>
</protein>
<dbReference type="PANTHER" id="PTHR37168">
    <property type="entry name" value="CRISPR-ASSOCIATED EXONUCLEASE CAS4"/>
    <property type="match status" value="1"/>
</dbReference>
<evidence type="ECO:0000256" key="6">
    <source>
        <dbReference type="ARBA" id="ARBA00023014"/>
    </source>
</evidence>
<keyword evidence="1 9" id="KW-0540">Nuclease</keyword>
<dbReference type="InterPro" id="IPR011604">
    <property type="entry name" value="PDDEXK-like_dom_sf"/>
</dbReference>
<proteinExistence type="inferred from homology"/>
<keyword evidence="3 9" id="KW-0378">Hydrolase</keyword>
<evidence type="ECO:0000256" key="9">
    <source>
        <dbReference type="RuleBase" id="RU365022"/>
    </source>
</evidence>
<dbReference type="EMBL" id="QZJW01000042">
    <property type="protein sequence ID" value="RJO60660.1"/>
    <property type="molecule type" value="Genomic_DNA"/>
</dbReference>
<evidence type="ECO:0000256" key="7">
    <source>
        <dbReference type="ARBA" id="ARBA00023118"/>
    </source>
</evidence>
<comment type="similarity">
    <text evidence="9">Belongs to the CRISPR-associated exonuclease Cas4 family.</text>
</comment>
<organism evidence="11 12">
    <name type="scientific">candidate division WS5 bacterium</name>
    <dbReference type="NCBI Taxonomy" id="2093353"/>
    <lineage>
        <taxon>Bacteria</taxon>
        <taxon>candidate division WS5</taxon>
    </lineage>
</organism>
<dbReference type="AlphaFoldDB" id="A0A419DC98"/>
<keyword evidence="4 9" id="KW-0269">Exonuclease</keyword>
<evidence type="ECO:0000313" key="11">
    <source>
        <dbReference type="EMBL" id="RJO60660.1"/>
    </source>
</evidence>
<evidence type="ECO:0000256" key="8">
    <source>
        <dbReference type="ARBA" id="ARBA00023211"/>
    </source>
</evidence>
<dbReference type="Proteomes" id="UP000285655">
    <property type="component" value="Unassembled WGS sequence"/>
</dbReference>
<dbReference type="PANTHER" id="PTHR37168:SF2">
    <property type="entry name" value="CRISPR-ASSOCIATED EXONUCLEASE CAS4"/>
    <property type="match status" value="1"/>
</dbReference>
<dbReference type="GO" id="GO:0004527">
    <property type="term" value="F:exonuclease activity"/>
    <property type="evidence" value="ECO:0007669"/>
    <property type="project" value="UniProtKB-KW"/>
</dbReference>
<evidence type="ECO:0000313" key="12">
    <source>
        <dbReference type="Proteomes" id="UP000285655"/>
    </source>
</evidence>
<gene>
    <name evidence="11" type="primary">cas4</name>
    <name evidence="11" type="ORF">C4544_04705</name>
</gene>
<keyword evidence="8 9" id="KW-0464">Manganese</keyword>
<dbReference type="GO" id="GO:0051607">
    <property type="term" value="P:defense response to virus"/>
    <property type="evidence" value="ECO:0007669"/>
    <property type="project" value="UniProtKB-KW"/>
</dbReference>
<dbReference type="InterPro" id="IPR022765">
    <property type="entry name" value="Dna2/Cas4_DUF83"/>
</dbReference>
<keyword evidence="6 9" id="KW-0411">Iron-sulfur</keyword>
<dbReference type="GO" id="GO:0051536">
    <property type="term" value="F:iron-sulfur cluster binding"/>
    <property type="evidence" value="ECO:0007669"/>
    <property type="project" value="UniProtKB-KW"/>
</dbReference>
<feature type="domain" description="DUF83" evidence="10">
    <location>
        <begin position="9"/>
        <end position="168"/>
    </location>
</feature>
<evidence type="ECO:0000256" key="2">
    <source>
        <dbReference type="ARBA" id="ARBA00022723"/>
    </source>
</evidence>